<evidence type="ECO:0000256" key="1">
    <source>
        <dbReference type="ARBA" id="ARBA00009764"/>
    </source>
</evidence>
<dbReference type="EMBL" id="CP115920">
    <property type="protein sequence ID" value="XCD16083.1"/>
    <property type="molecule type" value="Genomic_DNA"/>
</dbReference>
<dbReference type="PANTHER" id="PTHR30288">
    <property type="entry name" value="FLAGELLAR CAP/ASSEMBLY PROTEIN FLID"/>
    <property type="match status" value="1"/>
</dbReference>
<keyword evidence="8" id="KW-0966">Cell projection</keyword>
<dbReference type="Pfam" id="PF07195">
    <property type="entry name" value="FliD_C"/>
    <property type="match status" value="1"/>
</dbReference>
<dbReference type="InterPro" id="IPR010809">
    <property type="entry name" value="FliD_C"/>
</dbReference>
<dbReference type="KEGG" id="vck:PG915_00240"/>
<dbReference type="GO" id="GO:0005576">
    <property type="term" value="C:extracellular region"/>
    <property type="evidence" value="ECO:0007669"/>
    <property type="project" value="UniProtKB-SubCell"/>
</dbReference>
<dbReference type="InterPro" id="IPR040026">
    <property type="entry name" value="FliD"/>
</dbReference>
<gene>
    <name evidence="8" type="primary">fliD</name>
    <name evidence="8" type="ORF">PG915_00240</name>
</gene>
<dbReference type="GO" id="GO:0071973">
    <property type="term" value="P:bacterial-type flagellum-dependent cell motility"/>
    <property type="evidence" value="ECO:0007669"/>
    <property type="project" value="TreeGrafter"/>
</dbReference>
<name>A0AAU8BJH0_9VIBR</name>
<protein>
    <recommendedName>
        <fullName evidence="5">Flagellar hook-associated protein 2</fullName>
        <shortName evidence="5">HAP2</shortName>
    </recommendedName>
    <alternativeName>
        <fullName evidence="5">Flagellar cap protein</fullName>
    </alternativeName>
</protein>
<keyword evidence="8" id="KW-0969">Cilium</keyword>
<proteinExistence type="inferred from homology"/>
<keyword evidence="8" id="KW-0282">Flagellum</keyword>
<evidence type="ECO:0000259" key="7">
    <source>
        <dbReference type="Pfam" id="PF07195"/>
    </source>
</evidence>
<evidence type="ECO:0000256" key="3">
    <source>
        <dbReference type="ARBA" id="ARBA00023054"/>
    </source>
</evidence>
<sequence length="456" mass="49184">MSSFDPITMATQLATFEIQPFQIRYQRQADTYQAQLSALSSVESALREFRTAITEMNNSSNSIVKNSASVSNEGNLTAEADANAIAGSYQMFVEQLASSHQIVAGMPNDLSADTALPKSGEMTLNVGSDQFVVDFSTLDVNDAGEPTIQSLVKAINEHPDNTGVSASLVRSNGETNFILTSTETGKDNSISAGISNTPTAEDWTWFSDAFQTANLTTLSEPKDAIVRLGGETGLAITSASNTFDNAIEGVKFTVTKPHDAGSLGTTLTVGSDSEATKEQVTAFVDAYNALLETMDKYTAIGSESTERGVLANDSTLRSIESQVSGLLRGTFEGVSLREIGLSFERDGSLSLDTKKLDEAQQNNAAQLEAIFNGDGNLFDSLDAAIDPFLKSSVGLFQGRKDNLQENLSRIEDKQMGLERKYDMAYNRYLAQYTQMNNIMNQMNSTMGMFGSTSGEY</sequence>
<dbReference type="Pfam" id="PF02465">
    <property type="entry name" value="FliD_N"/>
    <property type="match status" value="1"/>
</dbReference>
<keyword evidence="4 5" id="KW-0975">Bacterial flagellum</keyword>
<evidence type="ECO:0000256" key="4">
    <source>
        <dbReference type="ARBA" id="ARBA00023143"/>
    </source>
</evidence>
<evidence type="ECO:0000256" key="5">
    <source>
        <dbReference type="RuleBase" id="RU362066"/>
    </source>
</evidence>
<dbReference type="GO" id="GO:0009424">
    <property type="term" value="C:bacterial-type flagellum hook"/>
    <property type="evidence" value="ECO:0007669"/>
    <property type="project" value="UniProtKB-UniRule"/>
</dbReference>
<dbReference type="AlphaFoldDB" id="A0AAU8BJH0"/>
<evidence type="ECO:0000256" key="2">
    <source>
        <dbReference type="ARBA" id="ARBA00011255"/>
    </source>
</evidence>
<evidence type="ECO:0000259" key="6">
    <source>
        <dbReference type="Pfam" id="PF02465"/>
    </source>
</evidence>
<organism evidence="8">
    <name type="scientific">Vibrio chaetopteri</name>
    <dbReference type="NCBI Taxonomy" id="3016528"/>
    <lineage>
        <taxon>Bacteria</taxon>
        <taxon>Pseudomonadati</taxon>
        <taxon>Pseudomonadota</taxon>
        <taxon>Gammaproteobacteria</taxon>
        <taxon>Vibrionales</taxon>
        <taxon>Vibrionaceae</taxon>
        <taxon>Vibrio</taxon>
    </lineage>
</organism>
<feature type="domain" description="Flagellar hook-associated protein 2 C-terminal" evidence="7">
    <location>
        <begin position="222"/>
        <end position="444"/>
    </location>
</feature>
<dbReference type="PANTHER" id="PTHR30288:SF0">
    <property type="entry name" value="FLAGELLAR HOOK-ASSOCIATED PROTEIN 2"/>
    <property type="match status" value="1"/>
</dbReference>
<comment type="subunit">
    <text evidence="2 5">Homopentamer.</text>
</comment>
<feature type="domain" description="Flagellar hook-associated protein 2 N-terminal" evidence="6">
    <location>
        <begin position="2"/>
        <end position="100"/>
    </location>
</feature>
<reference evidence="8" key="1">
    <citation type="submission" date="2023-01" db="EMBL/GenBank/DDBJ databases">
        <title>Vibrio sp. CB1-14 genome sequencing.</title>
        <authorList>
            <person name="Otstavnykh N."/>
            <person name="Isaeva M."/>
            <person name="Meleshko D."/>
        </authorList>
    </citation>
    <scope>NUCLEOTIDE SEQUENCE</scope>
    <source>
        <strain evidence="8">CB1-14</strain>
    </source>
</reference>
<comment type="function">
    <text evidence="5">Required for morphogenesis and for the elongation of the flagellar filament by facilitating polymerization of the flagellin monomers at the tip of growing filament. Forms a capping structure, which prevents flagellin subunits (transported through the central channel of the flagellum) from leaking out without polymerization at the distal end.</text>
</comment>
<dbReference type="RefSeq" id="WP_353497401.1">
    <property type="nucleotide sequence ID" value="NZ_CP115920.1"/>
</dbReference>
<comment type="subcellular location">
    <subcellularLocation>
        <location evidence="5">Secreted</location>
    </subcellularLocation>
    <subcellularLocation>
        <location evidence="5">Bacterial flagellum</location>
    </subcellularLocation>
</comment>
<dbReference type="InterPro" id="IPR003481">
    <property type="entry name" value="FliD_N"/>
</dbReference>
<evidence type="ECO:0000313" key="8">
    <source>
        <dbReference type="EMBL" id="XCD16083.1"/>
    </source>
</evidence>
<keyword evidence="3" id="KW-0175">Coiled coil</keyword>
<accession>A0AAU8BJH0</accession>
<dbReference type="Gene3D" id="3.30.70.2120">
    <property type="match status" value="1"/>
</dbReference>
<dbReference type="GO" id="GO:0009421">
    <property type="term" value="C:bacterial-type flagellum filament cap"/>
    <property type="evidence" value="ECO:0007669"/>
    <property type="project" value="InterPro"/>
</dbReference>
<dbReference type="GO" id="GO:0007155">
    <property type="term" value="P:cell adhesion"/>
    <property type="evidence" value="ECO:0007669"/>
    <property type="project" value="InterPro"/>
</dbReference>
<keyword evidence="5" id="KW-0964">Secreted</keyword>
<comment type="similarity">
    <text evidence="1 5">Belongs to the FliD family.</text>
</comment>